<dbReference type="InterPro" id="IPR000387">
    <property type="entry name" value="Tyr_Pase_dom"/>
</dbReference>
<evidence type="ECO:0000259" key="2">
    <source>
        <dbReference type="PROSITE" id="PS50056"/>
    </source>
</evidence>
<reference evidence="4" key="1">
    <citation type="journal article" date="2019" name="Int. J. Syst. Evol. Microbiol.">
        <title>The Global Catalogue of Microorganisms (GCM) 10K type strain sequencing project: providing services to taxonomists for standard genome sequencing and annotation.</title>
        <authorList>
            <consortium name="The Broad Institute Genomics Platform"/>
            <consortium name="The Broad Institute Genome Sequencing Center for Infectious Disease"/>
            <person name="Wu L."/>
            <person name="Ma J."/>
        </authorList>
    </citation>
    <scope>NUCLEOTIDE SEQUENCE [LARGE SCALE GENOMIC DNA]</scope>
    <source>
        <strain evidence="4">CG52</strain>
    </source>
</reference>
<dbReference type="SUPFAM" id="SSF52799">
    <property type="entry name" value="(Phosphotyrosine protein) phosphatases II"/>
    <property type="match status" value="1"/>
</dbReference>
<dbReference type="Gene3D" id="3.90.190.10">
    <property type="entry name" value="Protein tyrosine phosphatase superfamily"/>
    <property type="match status" value="1"/>
</dbReference>
<protein>
    <submittedName>
        <fullName evidence="3">Tyrosine-protein phosphatase</fullName>
    </submittedName>
</protein>
<dbReference type="InterPro" id="IPR026893">
    <property type="entry name" value="Tyr/Ser_Pase_IphP-type"/>
</dbReference>
<dbReference type="InterPro" id="IPR029021">
    <property type="entry name" value="Prot-tyrosine_phosphatase-like"/>
</dbReference>
<dbReference type="PROSITE" id="PS00383">
    <property type="entry name" value="TYR_PHOSPHATASE_1"/>
    <property type="match status" value="1"/>
</dbReference>
<gene>
    <name evidence="3" type="ORF">ACFSE1_11600</name>
</gene>
<dbReference type="PROSITE" id="PS50056">
    <property type="entry name" value="TYR_PHOSPHATASE_2"/>
    <property type="match status" value="1"/>
</dbReference>
<organism evidence="3 4">
    <name type="scientific">Rhizobium helianthi</name>
    <dbReference type="NCBI Taxonomy" id="1132695"/>
    <lineage>
        <taxon>Bacteria</taxon>
        <taxon>Pseudomonadati</taxon>
        <taxon>Pseudomonadota</taxon>
        <taxon>Alphaproteobacteria</taxon>
        <taxon>Hyphomicrobiales</taxon>
        <taxon>Rhizobiaceae</taxon>
        <taxon>Rhizobium/Agrobacterium group</taxon>
        <taxon>Rhizobium</taxon>
    </lineage>
</organism>
<accession>A0ABW4M3T5</accession>
<comment type="caution">
    <text evidence="3">The sequence shown here is derived from an EMBL/GenBank/DDBJ whole genome shotgun (WGS) entry which is preliminary data.</text>
</comment>
<name>A0ABW4M3T5_9HYPH</name>
<proteinExistence type="inferred from homology"/>
<dbReference type="Proteomes" id="UP001597322">
    <property type="component" value="Unassembled WGS sequence"/>
</dbReference>
<dbReference type="Pfam" id="PF13350">
    <property type="entry name" value="Y_phosphatase3"/>
    <property type="match status" value="1"/>
</dbReference>
<dbReference type="InterPro" id="IPR016130">
    <property type="entry name" value="Tyr_Pase_AS"/>
</dbReference>
<dbReference type="EMBL" id="JBHUEQ010000021">
    <property type="protein sequence ID" value="MFD1746107.1"/>
    <property type="molecule type" value="Genomic_DNA"/>
</dbReference>
<comment type="similarity">
    <text evidence="1">Belongs to the protein-tyrosine phosphatase family.</text>
</comment>
<sequence>MRLAAIVLKKTGLTMLSLLVALLLWLGYLQLVGNFHEVIPGRLYRSAQLSSQSLGSYLEEYKIKTVINLRGEHIGSPWYDQELATVESHGAREVNFEMSARTPLSIERTFALLDILRHAEGPILIHCRSGADRTGLASVIYLQQIAGIDEETAEWQLSPLFGHLNLPFIKEYAMDSTWEAFEKVIGLDS</sequence>
<dbReference type="PANTHER" id="PTHR31126:SF72">
    <property type="entry name" value="DUAL SPECIFICITY PROTEIN PHOSPHATASE TPBA"/>
    <property type="match status" value="1"/>
</dbReference>
<evidence type="ECO:0000313" key="4">
    <source>
        <dbReference type="Proteomes" id="UP001597322"/>
    </source>
</evidence>
<feature type="domain" description="Tyrosine specific protein phosphatases" evidence="2">
    <location>
        <begin position="110"/>
        <end position="142"/>
    </location>
</feature>
<evidence type="ECO:0000256" key="1">
    <source>
        <dbReference type="ARBA" id="ARBA00009580"/>
    </source>
</evidence>
<dbReference type="PANTHER" id="PTHR31126">
    <property type="entry name" value="TYROSINE-PROTEIN PHOSPHATASE"/>
    <property type="match status" value="1"/>
</dbReference>
<evidence type="ECO:0000313" key="3">
    <source>
        <dbReference type="EMBL" id="MFD1746107.1"/>
    </source>
</evidence>
<dbReference type="RefSeq" id="WP_377401086.1">
    <property type="nucleotide sequence ID" value="NZ_JBHUEQ010000021.1"/>
</dbReference>
<keyword evidence="4" id="KW-1185">Reference proteome</keyword>